<name>A0AAN5CV74_9BILA</name>
<feature type="non-terminal residue" evidence="1">
    <location>
        <position position="117"/>
    </location>
</feature>
<proteinExistence type="predicted"/>
<evidence type="ECO:0000313" key="2">
    <source>
        <dbReference type="Proteomes" id="UP001328107"/>
    </source>
</evidence>
<accession>A0AAN5CV74</accession>
<evidence type="ECO:0000313" key="1">
    <source>
        <dbReference type="EMBL" id="GMR50799.1"/>
    </source>
</evidence>
<gene>
    <name evidence="1" type="ORF">PMAYCL1PPCAC_20994</name>
</gene>
<protein>
    <submittedName>
        <fullName evidence="1">Uncharacterized protein</fullName>
    </submittedName>
</protein>
<reference evidence="2" key="1">
    <citation type="submission" date="2022-10" db="EMBL/GenBank/DDBJ databases">
        <title>Genome assembly of Pristionchus species.</title>
        <authorList>
            <person name="Yoshida K."/>
            <person name="Sommer R.J."/>
        </authorList>
    </citation>
    <scope>NUCLEOTIDE SEQUENCE [LARGE SCALE GENOMIC DNA]</scope>
    <source>
        <strain evidence="2">RS5460</strain>
    </source>
</reference>
<organism evidence="1 2">
    <name type="scientific">Pristionchus mayeri</name>
    <dbReference type="NCBI Taxonomy" id="1317129"/>
    <lineage>
        <taxon>Eukaryota</taxon>
        <taxon>Metazoa</taxon>
        <taxon>Ecdysozoa</taxon>
        <taxon>Nematoda</taxon>
        <taxon>Chromadorea</taxon>
        <taxon>Rhabditida</taxon>
        <taxon>Rhabditina</taxon>
        <taxon>Diplogasteromorpha</taxon>
        <taxon>Diplogasteroidea</taxon>
        <taxon>Neodiplogasteridae</taxon>
        <taxon>Pristionchus</taxon>
    </lineage>
</organism>
<keyword evidence="2" id="KW-1185">Reference proteome</keyword>
<comment type="caution">
    <text evidence="1">The sequence shown here is derived from an EMBL/GenBank/DDBJ whole genome shotgun (WGS) entry which is preliminary data.</text>
</comment>
<feature type="non-terminal residue" evidence="1">
    <location>
        <position position="1"/>
    </location>
</feature>
<dbReference type="EMBL" id="BTRK01000004">
    <property type="protein sequence ID" value="GMR50799.1"/>
    <property type="molecule type" value="Genomic_DNA"/>
</dbReference>
<dbReference type="Proteomes" id="UP001328107">
    <property type="component" value="Unassembled WGS sequence"/>
</dbReference>
<sequence>EDVDHASIALGLQLHVCLQVLDECVNRLEDQLLVLGTSASGEETSLVLHNLLDRNVSASILGASVHDVEREVGLQRVDIVARAELVVHLEVGGAGHDALRVFRRLDADVHLGGGSTT</sequence>
<dbReference type="AlphaFoldDB" id="A0AAN5CV74"/>